<gene>
    <name evidence="4" type="ORF">Moror_2619</name>
</gene>
<feature type="coiled-coil region" evidence="2">
    <location>
        <begin position="444"/>
        <end position="471"/>
    </location>
</feature>
<dbReference type="OrthoDB" id="2611327at2759"/>
<dbReference type="InterPro" id="IPR027417">
    <property type="entry name" value="P-loop_NTPase"/>
</dbReference>
<evidence type="ECO:0000256" key="2">
    <source>
        <dbReference type="SAM" id="Coils"/>
    </source>
</evidence>
<feature type="domain" description="AIG1-type G" evidence="3">
    <location>
        <begin position="45"/>
        <end position="193"/>
    </location>
</feature>
<dbReference type="InterPro" id="IPR025662">
    <property type="entry name" value="Sigma_54_int_dom_ATP-bd_1"/>
</dbReference>
<feature type="coiled-coil region" evidence="2">
    <location>
        <begin position="502"/>
        <end position="529"/>
    </location>
</feature>
<evidence type="ECO:0000256" key="1">
    <source>
        <dbReference type="ARBA" id="ARBA00022741"/>
    </source>
</evidence>
<evidence type="ECO:0000313" key="5">
    <source>
        <dbReference type="Proteomes" id="UP000017559"/>
    </source>
</evidence>
<dbReference type="PROSITE" id="PS00675">
    <property type="entry name" value="SIGMA54_INTERACT_1"/>
    <property type="match status" value="1"/>
</dbReference>
<dbReference type="AlphaFoldDB" id="V2XCP3"/>
<dbReference type="EMBL" id="AWSO01000343">
    <property type="protein sequence ID" value="ESK91487.1"/>
    <property type="molecule type" value="Genomic_DNA"/>
</dbReference>
<keyword evidence="5" id="KW-1185">Reference proteome</keyword>
<comment type="caution">
    <text evidence="4">The sequence shown here is derived from an EMBL/GenBank/DDBJ whole genome shotgun (WGS) entry which is preliminary data.</text>
</comment>
<protein>
    <recommendedName>
        <fullName evidence="3">AIG1-type G domain-containing protein</fullName>
    </recommendedName>
</protein>
<sequence length="556" mass="62770">MLQLSSPKDATTIPDASMALSELYRSAPRVPRKMILKQWKKETINIIIIGETGVGKTAMLNLLANVCAGFELEEFHHTHAFDNEQGGSGSGSQTNKPVLYNIKCADGRQVNILDTPGLADTRGIDMDNHHKESIANAINKDIEVIDAVIILANGTLARLGAATDYALTIIAGMFPNSIINNIGFVFTMVSDPTDFNFERSSLPKELQQAPLWSINNPFAQWFKYQEKRNQNPPPDIDILEDMDDSVRRGYRKSLRTLSNLFEWLDRCTVQPTSEIYKLYIMSTEIEASISNVIARMDQTEGMCSELVALQNDKSTQEQARKINEKYEEIINKPFFEHEDTGSQHNTLCIAGNCYSNCHVSCGVGFTMDRSTLGWQCVAFNGSGFAWSGGKRRCQQDGCGHLAEEHQHYRSKWVKKIKEDRQVDQAAKERYDEATNEADRIAALMEGVKMRISELEKDIFGLEEELSELCERYNNLALSGSFIGYISSAIHLLKLREETMKKERASEEALSRMAQRIKLLENKKKVVEDAQKSRLRRVADEALARGRQAIRDVFSHH</sequence>
<dbReference type="KEGG" id="mrr:Moror_2619"/>
<keyword evidence="2" id="KW-0175">Coiled coil</keyword>
<dbReference type="Gene3D" id="3.40.50.300">
    <property type="entry name" value="P-loop containing nucleotide triphosphate hydrolases"/>
    <property type="match status" value="1"/>
</dbReference>
<organism evidence="4 5">
    <name type="scientific">Moniliophthora roreri (strain MCA 2997)</name>
    <name type="common">Cocoa frosty pod rot fungus</name>
    <name type="synonym">Crinipellis roreri</name>
    <dbReference type="NCBI Taxonomy" id="1381753"/>
    <lineage>
        <taxon>Eukaryota</taxon>
        <taxon>Fungi</taxon>
        <taxon>Dikarya</taxon>
        <taxon>Basidiomycota</taxon>
        <taxon>Agaricomycotina</taxon>
        <taxon>Agaricomycetes</taxon>
        <taxon>Agaricomycetidae</taxon>
        <taxon>Agaricales</taxon>
        <taxon>Marasmiineae</taxon>
        <taxon>Marasmiaceae</taxon>
        <taxon>Moniliophthora</taxon>
    </lineage>
</organism>
<dbReference type="Pfam" id="PF04548">
    <property type="entry name" value="AIG1"/>
    <property type="match status" value="1"/>
</dbReference>
<dbReference type="GO" id="GO:0005525">
    <property type="term" value="F:GTP binding"/>
    <property type="evidence" value="ECO:0007669"/>
    <property type="project" value="InterPro"/>
</dbReference>
<proteinExistence type="predicted"/>
<keyword evidence="1" id="KW-0547">Nucleotide-binding</keyword>
<dbReference type="InterPro" id="IPR006703">
    <property type="entry name" value="G_AIG1"/>
</dbReference>
<name>V2XCP3_MONRO</name>
<dbReference type="SUPFAM" id="SSF52540">
    <property type="entry name" value="P-loop containing nucleoside triphosphate hydrolases"/>
    <property type="match status" value="1"/>
</dbReference>
<reference evidence="4 5" key="1">
    <citation type="journal article" date="2014" name="BMC Genomics">
        <title>Genome and secretome analysis of the hemibiotrophic fungal pathogen, Moniliophthora roreri, which causes frosty pod rot disease of cacao: mechanisms of the biotrophic and necrotrophic phases.</title>
        <authorList>
            <person name="Meinhardt L.W."/>
            <person name="Costa G.G.L."/>
            <person name="Thomazella D.P.T."/>
            <person name="Teixeira P.J.P.L."/>
            <person name="Carazzolle M.F."/>
            <person name="Schuster S.C."/>
            <person name="Carlson J.E."/>
            <person name="Guiltinan M.J."/>
            <person name="Mieczkowski P."/>
            <person name="Farmer A."/>
            <person name="Ramaraj T."/>
            <person name="Crozier J."/>
            <person name="Davis R.E."/>
            <person name="Shao J."/>
            <person name="Melnick R.L."/>
            <person name="Pereira G.A.G."/>
            <person name="Bailey B.A."/>
        </authorList>
    </citation>
    <scope>NUCLEOTIDE SEQUENCE [LARGE SCALE GENOMIC DNA]</scope>
    <source>
        <strain evidence="4 5">MCA 2997</strain>
    </source>
</reference>
<evidence type="ECO:0000259" key="3">
    <source>
        <dbReference type="Pfam" id="PF04548"/>
    </source>
</evidence>
<dbReference type="HOGENOM" id="CLU_020040_1_0_1"/>
<evidence type="ECO:0000313" key="4">
    <source>
        <dbReference type="EMBL" id="ESK91487.1"/>
    </source>
</evidence>
<accession>V2XCP3</accession>
<dbReference type="Proteomes" id="UP000017559">
    <property type="component" value="Unassembled WGS sequence"/>
</dbReference>
<dbReference type="PANTHER" id="PTHR32046">
    <property type="entry name" value="G DOMAIN-CONTAINING PROTEIN"/>
    <property type="match status" value="1"/>
</dbReference>